<comment type="caution">
    <text evidence="6">The sequence shown here is derived from an EMBL/GenBank/DDBJ whole genome shotgun (WGS) entry which is preliminary data.</text>
</comment>
<dbReference type="InterPro" id="IPR036390">
    <property type="entry name" value="WH_DNA-bd_sf"/>
</dbReference>
<dbReference type="Gene3D" id="1.20.120.530">
    <property type="entry name" value="GntR ligand-binding domain-like"/>
    <property type="match status" value="1"/>
</dbReference>
<sequence length="236" mass="26731">MPTPTSRAKAAAKGLPQIIRDQLRYEILNGTLPAGMQLRQDALAERFHTSRLPVREALRQLESEGLVTYRRNRGAVVAGMDVHQLCEIMDIRIALECHAARIAVPNMVQRDFAHLQEILDLYNASDSVAEWGEYNRRFHLALCAPANNTKLRRLIEEFCLNTDRYTHEMMSLATGKEAPQADHYDILEACRQRDAARVAALLERHIMETKNNLLATERMKREQAAEGADADVRDAA</sequence>
<evidence type="ECO:0000256" key="1">
    <source>
        <dbReference type="ARBA" id="ARBA00023015"/>
    </source>
</evidence>
<dbReference type="PANTHER" id="PTHR43537:SF41">
    <property type="entry name" value="TRANSCRIPTIONAL REGULATORY PROTEIN"/>
    <property type="match status" value="1"/>
</dbReference>
<organism evidence="6 7">
    <name type="scientific">Herbaspirillum frisingense</name>
    <dbReference type="NCBI Taxonomy" id="92645"/>
    <lineage>
        <taxon>Bacteria</taxon>
        <taxon>Pseudomonadati</taxon>
        <taxon>Pseudomonadota</taxon>
        <taxon>Betaproteobacteria</taxon>
        <taxon>Burkholderiales</taxon>
        <taxon>Oxalobacteraceae</taxon>
        <taxon>Herbaspirillum</taxon>
    </lineage>
</organism>
<dbReference type="Pfam" id="PF07729">
    <property type="entry name" value="FCD"/>
    <property type="match status" value="1"/>
</dbReference>
<dbReference type="InterPro" id="IPR011711">
    <property type="entry name" value="GntR_C"/>
</dbReference>
<dbReference type="SUPFAM" id="SSF46785">
    <property type="entry name" value="Winged helix' DNA-binding domain"/>
    <property type="match status" value="1"/>
</dbReference>
<gene>
    <name evidence="6" type="primary">gntR_2</name>
    <name evidence="6" type="ORF">GAK35_00268</name>
</gene>
<dbReference type="GO" id="GO:0003677">
    <property type="term" value="F:DNA binding"/>
    <property type="evidence" value="ECO:0007669"/>
    <property type="project" value="UniProtKB-KW"/>
</dbReference>
<dbReference type="PANTHER" id="PTHR43537">
    <property type="entry name" value="TRANSCRIPTIONAL REGULATOR, GNTR FAMILY"/>
    <property type="match status" value="1"/>
</dbReference>
<feature type="region of interest" description="Disordered" evidence="4">
    <location>
        <begin position="217"/>
        <end position="236"/>
    </location>
</feature>
<dbReference type="GO" id="GO:0003700">
    <property type="term" value="F:DNA-binding transcription factor activity"/>
    <property type="evidence" value="ECO:0007669"/>
    <property type="project" value="InterPro"/>
</dbReference>
<dbReference type="InterPro" id="IPR008920">
    <property type="entry name" value="TF_FadR/GntR_C"/>
</dbReference>
<dbReference type="PROSITE" id="PS50949">
    <property type="entry name" value="HTH_GNTR"/>
    <property type="match status" value="1"/>
</dbReference>
<evidence type="ECO:0000256" key="3">
    <source>
        <dbReference type="ARBA" id="ARBA00023163"/>
    </source>
</evidence>
<dbReference type="Proteomes" id="UP000462435">
    <property type="component" value="Unassembled WGS sequence"/>
</dbReference>
<keyword evidence="1" id="KW-0805">Transcription regulation</keyword>
<keyword evidence="2" id="KW-0238">DNA-binding</keyword>
<dbReference type="Pfam" id="PF00392">
    <property type="entry name" value="GntR"/>
    <property type="match status" value="1"/>
</dbReference>
<dbReference type="SUPFAM" id="SSF48008">
    <property type="entry name" value="GntR ligand-binding domain-like"/>
    <property type="match status" value="1"/>
</dbReference>
<dbReference type="InterPro" id="IPR000524">
    <property type="entry name" value="Tscrpt_reg_HTH_GntR"/>
</dbReference>
<accession>A0A7V8G0G4</accession>
<dbReference type="SMART" id="SM00895">
    <property type="entry name" value="FCD"/>
    <property type="match status" value="1"/>
</dbReference>
<dbReference type="CDD" id="cd07377">
    <property type="entry name" value="WHTH_GntR"/>
    <property type="match status" value="1"/>
</dbReference>
<feature type="domain" description="HTH gntR-type" evidence="5">
    <location>
        <begin position="13"/>
        <end position="80"/>
    </location>
</feature>
<evidence type="ECO:0000313" key="6">
    <source>
        <dbReference type="EMBL" id="KAF1048465.1"/>
    </source>
</evidence>
<dbReference type="InterPro" id="IPR036388">
    <property type="entry name" value="WH-like_DNA-bd_sf"/>
</dbReference>
<reference evidence="7" key="1">
    <citation type="journal article" date="2020" name="MBio">
        <title>Horizontal gene transfer to a defensive symbiont with a reduced genome amongst a multipartite beetle microbiome.</title>
        <authorList>
            <person name="Waterworth S.C."/>
            <person name="Florez L.V."/>
            <person name="Rees E.R."/>
            <person name="Hertweck C."/>
            <person name="Kaltenpoth M."/>
            <person name="Kwan J.C."/>
        </authorList>
    </citation>
    <scope>NUCLEOTIDE SEQUENCE [LARGE SCALE GENOMIC DNA]</scope>
</reference>
<evidence type="ECO:0000256" key="2">
    <source>
        <dbReference type="ARBA" id="ARBA00023125"/>
    </source>
</evidence>
<dbReference type="AlphaFoldDB" id="A0A7V8G0G4"/>
<protein>
    <submittedName>
        <fullName evidence="6">Putative D-xylose utilization operon transcriptional repressor</fullName>
    </submittedName>
</protein>
<name>A0A7V8G0G4_9BURK</name>
<keyword evidence="3" id="KW-0804">Transcription</keyword>
<dbReference type="EMBL" id="WNDX01000004">
    <property type="protein sequence ID" value="KAF1048465.1"/>
    <property type="molecule type" value="Genomic_DNA"/>
</dbReference>
<evidence type="ECO:0000259" key="5">
    <source>
        <dbReference type="PROSITE" id="PS50949"/>
    </source>
</evidence>
<evidence type="ECO:0000256" key="4">
    <source>
        <dbReference type="SAM" id="MobiDB-lite"/>
    </source>
</evidence>
<evidence type="ECO:0000313" key="7">
    <source>
        <dbReference type="Proteomes" id="UP000462435"/>
    </source>
</evidence>
<dbReference type="Gene3D" id="1.10.10.10">
    <property type="entry name" value="Winged helix-like DNA-binding domain superfamily/Winged helix DNA-binding domain"/>
    <property type="match status" value="1"/>
</dbReference>
<dbReference type="SMART" id="SM00345">
    <property type="entry name" value="HTH_GNTR"/>
    <property type="match status" value="1"/>
</dbReference>
<dbReference type="PRINTS" id="PR00035">
    <property type="entry name" value="HTHGNTR"/>
</dbReference>
<proteinExistence type="predicted"/>